<dbReference type="Gene3D" id="1.20.1250.20">
    <property type="entry name" value="MFS general substrate transporter like domains"/>
    <property type="match status" value="1"/>
</dbReference>
<evidence type="ECO:0000313" key="5">
    <source>
        <dbReference type="EMBL" id="MBB5056535.1"/>
    </source>
</evidence>
<dbReference type="EMBL" id="JACHIP010000002">
    <property type="protein sequence ID" value="MBB5056535.1"/>
    <property type="molecule type" value="Genomic_DNA"/>
</dbReference>
<dbReference type="AlphaFoldDB" id="A0A7W7ZAY6"/>
<evidence type="ECO:0000256" key="1">
    <source>
        <dbReference type="ARBA" id="ARBA00022692"/>
    </source>
</evidence>
<dbReference type="SUPFAM" id="SSF103473">
    <property type="entry name" value="MFS general substrate transporter"/>
    <property type="match status" value="1"/>
</dbReference>
<feature type="transmembrane region" description="Helical" evidence="4">
    <location>
        <begin position="89"/>
        <end position="109"/>
    </location>
</feature>
<dbReference type="Pfam" id="PF07690">
    <property type="entry name" value="MFS_1"/>
    <property type="match status" value="1"/>
</dbReference>
<feature type="transmembrane region" description="Helical" evidence="4">
    <location>
        <begin position="178"/>
        <end position="199"/>
    </location>
</feature>
<feature type="transmembrane region" description="Helical" evidence="4">
    <location>
        <begin position="116"/>
        <end position="139"/>
    </location>
</feature>
<dbReference type="GO" id="GO:0022857">
    <property type="term" value="F:transmembrane transporter activity"/>
    <property type="evidence" value="ECO:0007669"/>
    <property type="project" value="InterPro"/>
</dbReference>
<feature type="transmembrane region" description="Helical" evidence="4">
    <location>
        <begin position="388"/>
        <end position="407"/>
    </location>
</feature>
<dbReference type="Proteomes" id="UP000540989">
    <property type="component" value="Unassembled WGS sequence"/>
</dbReference>
<proteinExistence type="predicted"/>
<feature type="transmembrane region" description="Helical" evidence="4">
    <location>
        <begin position="295"/>
        <end position="313"/>
    </location>
</feature>
<feature type="transmembrane region" description="Helical" evidence="4">
    <location>
        <begin position="26"/>
        <end position="48"/>
    </location>
</feature>
<dbReference type="InterPro" id="IPR036259">
    <property type="entry name" value="MFS_trans_sf"/>
</dbReference>
<keyword evidence="2 4" id="KW-1133">Transmembrane helix</keyword>
<feature type="transmembrane region" description="Helical" evidence="4">
    <location>
        <begin position="267"/>
        <end position="289"/>
    </location>
</feature>
<keyword evidence="1 4" id="KW-0812">Transmembrane</keyword>
<comment type="caution">
    <text evidence="5">The sequence shown here is derived from an EMBL/GenBank/DDBJ whole genome shotgun (WGS) entry which is preliminary data.</text>
</comment>
<name>A0A7W7ZAY6_9BACT</name>
<dbReference type="RefSeq" id="WP_184214526.1">
    <property type="nucleotide sequence ID" value="NZ_JACHIP010000002.1"/>
</dbReference>
<feature type="transmembrane region" description="Helical" evidence="4">
    <location>
        <begin position="60"/>
        <end position="77"/>
    </location>
</feature>
<evidence type="ECO:0000313" key="6">
    <source>
        <dbReference type="Proteomes" id="UP000540989"/>
    </source>
</evidence>
<accession>A0A7W7ZAY6</accession>
<evidence type="ECO:0000256" key="4">
    <source>
        <dbReference type="SAM" id="Phobius"/>
    </source>
</evidence>
<evidence type="ECO:0000256" key="3">
    <source>
        <dbReference type="ARBA" id="ARBA00023136"/>
    </source>
</evidence>
<keyword evidence="6" id="KW-1185">Reference proteome</keyword>
<reference evidence="5 6" key="1">
    <citation type="submission" date="2020-08" db="EMBL/GenBank/DDBJ databases">
        <title>Genomic Encyclopedia of Type Strains, Phase IV (KMG-V): Genome sequencing to study the core and pangenomes of soil and plant-associated prokaryotes.</title>
        <authorList>
            <person name="Whitman W."/>
        </authorList>
    </citation>
    <scope>NUCLEOTIDE SEQUENCE [LARGE SCALE GENOMIC DNA]</scope>
    <source>
        <strain evidence="5 6">M8UP14</strain>
    </source>
</reference>
<feature type="transmembrane region" description="Helical" evidence="4">
    <location>
        <begin position="151"/>
        <end position="171"/>
    </location>
</feature>
<gene>
    <name evidence="5" type="ORF">HDF16_001220</name>
</gene>
<keyword evidence="3 4" id="KW-0472">Membrane</keyword>
<protein>
    <submittedName>
        <fullName evidence="5">PAT family beta-lactamase induction signal transducer AmpG</fullName>
    </submittedName>
</protein>
<evidence type="ECO:0000256" key="2">
    <source>
        <dbReference type="ARBA" id="ARBA00022989"/>
    </source>
</evidence>
<feature type="transmembrane region" description="Helical" evidence="4">
    <location>
        <begin position="320"/>
        <end position="347"/>
    </location>
</feature>
<dbReference type="InterPro" id="IPR011701">
    <property type="entry name" value="MFS"/>
</dbReference>
<organism evidence="5 6">
    <name type="scientific">Granulicella aggregans</name>
    <dbReference type="NCBI Taxonomy" id="474949"/>
    <lineage>
        <taxon>Bacteria</taxon>
        <taxon>Pseudomonadati</taxon>
        <taxon>Acidobacteriota</taxon>
        <taxon>Terriglobia</taxon>
        <taxon>Terriglobales</taxon>
        <taxon>Acidobacteriaceae</taxon>
        <taxon>Granulicella</taxon>
    </lineage>
</organism>
<sequence length="423" mass="45121">MLEVPASEESDVAKVPAAARRWPQPWIFVLMPLPFGIFQGYIQTPLPYLLRQMGYTVDRIGSMVAFVLLPMALYFLWSPVVDFWLRRRTWMIVFAALSGAALFTSILLLPRHTELATSLLFGGFCLNLLTTAAGGGILATTLDEQGKAKGAAWMQGGMLTASALGGAALLYFSKRMPLPVAGTIAALMVALPATIALTIPEPAPETATKELLKTCRTMGREIRETLFSWKSLPGLLLLVSPVGSGSAQSLFAAMAKDYQVSEHGVMLLNGLLGGVLMMLGAFAAVIVPAHWDRRIAYGAAGFACSLSGIYLALAPMTPMVYFLGVGFYLLTTGLCYAFFLGVVMYTLGAAGQSASSRYTILVSLGNLPVVYMTKVEGWGFGMLGPKGVPALDAAGNLLVALCVAVWVGSQAMGRKRIVLDAEL</sequence>